<reference evidence="1" key="2">
    <citation type="submission" date="2021-09" db="EMBL/GenBank/DDBJ databases">
        <authorList>
            <person name="Gilroy R."/>
        </authorList>
    </citation>
    <scope>NUCLEOTIDE SEQUENCE</scope>
    <source>
        <strain evidence="1">ChiGjej6B6-11269</strain>
    </source>
</reference>
<evidence type="ECO:0000313" key="1">
    <source>
        <dbReference type="EMBL" id="HJF65688.1"/>
    </source>
</evidence>
<dbReference type="SUPFAM" id="SSF88659">
    <property type="entry name" value="Sigma3 and sigma4 domains of RNA polymerase sigma factors"/>
    <property type="match status" value="1"/>
</dbReference>
<comment type="caution">
    <text evidence="1">The sequence shown here is derived from an EMBL/GenBank/DDBJ whole genome shotgun (WGS) entry which is preliminary data.</text>
</comment>
<proteinExistence type="predicted"/>
<sequence length="156" mass="17663">MTIGDYTRWRADQARGYMERIRSTVASVDCRREEIERLSSKLLPAAVDYTGGPSGSVYGDAVPDGIAALEDAIGRYRADLGRFVREIDAAREAVERVAVPERREILRLRYLCDMPLREASARLGYSYEGGKTLCTYALADLWEHIPDEWRFEPTAL</sequence>
<name>A0A9D3A1F7_9ACTN</name>
<accession>A0A9D3A1F7</accession>
<gene>
    <name evidence="1" type="ORF">K8U77_06195</name>
</gene>
<dbReference type="EMBL" id="DYWI01000116">
    <property type="protein sequence ID" value="HJF65688.1"/>
    <property type="molecule type" value="Genomic_DNA"/>
</dbReference>
<dbReference type="InterPro" id="IPR036388">
    <property type="entry name" value="WH-like_DNA-bd_sf"/>
</dbReference>
<dbReference type="Proteomes" id="UP000786989">
    <property type="component" value="Unassembled WGS sequence"/>
</dbReference>
<dbReference type="InterPro" id="IPR013324">
    <property type="entry name" value="RNA_pol_sigma_r3/r4-like"/>
</dbReference>
<dbReference type="AlphaFoldDB" id="A0A9D3A1F7"/>
<organism evidence="1 2">
    <name type="scientific">Slackia equolifaciens</name>
    <dbReference type="NCBI Taxonomy" id="498718"/>
    <lineage>
        <taxon>Bacteria</taxon>
        <taxon>Bacillati</taxon>
        <taxon>Actinomycetota</taxon>
        <taxon>Coriobacteriia</taxon>
        <taxon>Eggerthellales</taxon>
        <taxon>Eggerthellaceae</taxon>
        <taxon>Slackia</taxon>
    </lineage>
</organism>
<protein>
    <submittedName>
        <fullName evidence="1">Uncharacterized protein</fullName>
    </submittedName>
</protein>
<dbReference type="Gene3D" id="1.10.10.10">
    <property type="entry name" value="Winged helix-like DNA-binding domain superfamily/Winged helix DNA-binding domain"/>
    <property type="match status" value="1"/>
</dbReference>
<reference evidence="1" key="1">
    <citation type="journal article" date="2021" name="PeerJ">
        <title>Extensive microbial diversity within the chicken gut microbiome revealed by metagenomics and culture.</title>
        <authorList>
            <person name="Gilroy R."/>
            <person name="Ravi A."/>
            <person name="Getino M."/>
            <person name="Pursley I."/>
            <person name="Horton D.L."/>
            <person name="Alikhan N.F."/>
            <person name="Baker D."/>
            <person name="Gharbi K."/>
            <person name="Hall N."/>
            <person name="Watson M."/>
            <person name="Adriaenssens E.M."/>
            <person name="Foster-Nyarko E."/>
            <person name="Jarju S."/>
            <person name="Secka A."/>
            <person name="Antonio M."/>
            <person name="Oren A."/>
            <person name="Chaudhuri R.R."/>
            <person name="La Ragione R."/>
            <person name="Hildebrand F."/>
            <person name="Pallen M.J."/>
        </authorList>
    </citation>
    <scope>NUCLEOTIDE SEQUENCE</scope>
    <source>
        <strain evidence="1">ChiGjej6B6-11269</strain>
    </source>
</reference>
<evidence type="ECO:0000313" key="2">
    <source>
        <dbReference type="Proteomes" id="UP000786989"/>
    </source>
</evidence>